<dbReference type="InParanoid" id="A8PFG3"/>
<dbReference type="RefSeq" id="XP_001841057.1">
    <property type="nucleotide sequence ID" value="XM_001841005.1"/>
</dbReference>
<dbReference type="KEGG" id="cci:CC1G_04901"/>
<proteinExistence type="predicted"/>
<gene>
    <name evidence="2" type="ORF">CC1G_04901</name>
</gene>
<comment type="caution">
    <text evidence="2">The sequence shown here is derived from an EMBL/GenBank/DDBJ whole genome shotgun (WGS) entry which is preliminary data.</text>
</comment>
<protein>
    <submittedName>
        <fullName evidence="2">Uncharacterized protein</fullName>
    </submittedName>
</protein>
<dbReference type="VEuPathDB" id="FungiDB:CC1G_04901"/>
<feature type="region of interest" description="Disordered" evidence="1">
    <location>
        <begin position="316"/>
        <end position="364"/>
    </location>
</feature>
<evidence type="ECO:0000313" key="3">
    <source>
        <dbReference type="Proteomes" id="UP000001861"/>
    </source>
</evidence>
<dbReference type="EMBL" id="AACS02000002">
    <property type="protein sequence ID" value="EAU80791.1"/>
    <property type="molecule type" value="Genomic_DNA"/>
</dbReference>
<dbReference type="GeneID" id="6017717"/>
<organism evidence="2 3">
    <name type="scientific">Coprinopsis cinerea (strain Okayama-7 / 130 / ATCC MYA-4618 / FGSC 9003)</name>
    <name type="common">Inky cap fungus</name>
    <name type="synonym">Hormographiella aspergillata</name>
    <dbReference type="NCBI Taxonomy" id="240176"/>
    <lineage>
        <taxon>Eukaryota</taxon>
        <taxon>Fungi</taxon>
        <taxon>Dikarya</taxon>
        <taxon>Basidiomycota</taxon>
        <taxon>Agaricomycotina</taxon>
        <taxon>Agaricomycetes</taxon>
        <taxon>Agaricomycetidae</taxon>
        <taxon>Agaricales</taxon>
        <taxon>Agaricineae</taxon>
        <taxon>Psathyrellaceae</taxon>
        <taxon>Coprinopsis</taxon>
    </lineage>
</organism>
<name>A8PFG3_COPC7</name>
<dbReference type="AlphaFoldDB" id="A8PFG3"/>
<evidence type="ECO:0000313" key="2">
    <source>
        <dbReference type="EMBL" id="EAU80791.1"/>
    </source>
</evidence>
<sequence length="709" mass="79180">MFNTDVPPTPGRTDFPITGDAVDPFHRPVCARPPTKKEIQHKSPPRLPSEHTEELQFQGEVVHTLMMTTEVARVLAMLDAIMGPAEKCGLDPTRCGERSQGDVTHNLVSYGDQAQSFTLRVFGIDCTCSVCLRQWAKKASPKKSTSKNGLQGTLLDTQSVVSAMVDFLGIEVSNEDAGPSSKSFSQQWDRERVVNAMLWFLEPFVRYWLVADGEGSTEEYHDSDNDDTPIPPCTDEPDQLELNLGLRMQDLRLIFRTMYDFYAKGLSTKIMPLSLPIRLYRLHRQRIAMQARMELEKESEVQAKTGAARQEIATVSNQDAPMDTEAGSGVQGDDELEEGEIREDSVSTTSITTSEPAPDTMAPFPEGSFYDHFTSSTHAIALMFFQNRSHTGAETPPKLAIRSAAARAAMREREGRGGGMRGLTGKARETALEARVVKARLEDQERREAAQTLEGRKGQLTCRPKNSSPLRLSLTRDEAFALMDANERRWTKVDRLISLVYGDMRHELEEAQARYLVPGKGLHIDEPTSRLPMPLSDSNPCTTSPPVADPPTWPFSRDPLPKPALCSLAHNGNLMGYPARIPVTDSVAQILANAKALLLPHWSTFEADLKCSVDNIYTENPRLQEERDQCQVEKEKEAMEWRDPVFGPSIRDEVPPNDEEFEDIPTLSPRLKELERMIFRQTRLKVVSETGSSLSSNGNLFYQPSTLTA</sequence>
<feature type="region of interest" description="Disordered" evidence="1">
    <location>
        <begin position="1"/>
        <end position="51"/>
    </location>
</feature>
<feature type="compositionally biased region" description="Polar residues" evidence="1">
    <location>
        <begin position="346"/>
        <end position="355"/>
    </location>
</feature>
<feature type="compositionally biased region" description="Acidic residues" evidence="1">
    <location>
        <begin position="332"/>
        <end position="341"/>
    </location>
</feature>
<reference evidence="2 3" key="1">
    <citation type="journal article" date="2010" name="Proc. Natl. Acad. Sci. U.S.A.">
        <title>Insights into evolution of multicellular fungi from the assembled chromosomes of the mushroom Coprinopsis cinerea (Coprinus cinereus).</title>
        <authorList>
            <person name="Stajich J.E."/>
            <person name="Wilke S.K."/>
            <person name="Ahren D."/>
            <person name="Au C.H."/>
            <person name="Birren B.W."/>
            <person name="Borodovsky M."/>
            <person name="Burns C."/>
            <person name="Canback B."/>
            <person name="Casselton L.A."/>
            <person name="Cheng C.K."/>
            <person name="Deng J."/>
            <person name="Dietrich F.S."/>
            <person name="Fargo D.C."/>
            <person name="Farman M.L."/>
            <person name="Gathman A.C."/>
            <person name="Goldberg J."/>
            <person name="Guigo R."/>
            <person name="Hoegger P.J."/>
            <person name="Hooker J.B."/>
            <person name="Huggins A."/>
            <person name="James T.Y."/>
            <person name="Kamada T."/>
            <person name="Kilaru S."/>
            <person name="Kodira C."/>
            <person name="Kues U."/>
            <person name="Kupfer D."/>
            <person name="Kwan H.S."/>
            <person name="Lomsadze A."/>
            <person name="Li W."/>
            <person name="Lilly W.W."/>
            <person name="Ma L.J."/>
            <person name="Mackey A.J."/>
            <person name="Manning G."/>
            <person name="Martin F."/>
            <person name="Muraguchi H."/>
            <person name="Natvig D.O."/>
            <person name="Palmerini H."/>
            <person name="Ramesh M.A."/>
            <person name="Rehmeyer C.J."/>
            <person name="Roe B.A."/>
            <person name="Shenoy N."/>
            <person name="Stanke M."/>
            <person name="Ter-Hovhannisyan V."/>
            <person name="Tunlid A."/>
            <person name="Velagapudi R."/>
            <person name="Vision T.J."/>
            <person name="Zeng Q."/>
            <person name="Zolan M.E."/>
            <person name="Pukkila P.J."/>
        </authorList>
    </citation>
    <scope>NUCLEOTIDE SEQUENCE [LARGE SCALE GENOMIC DNA]</scope>
    <source>
        <strain evidence="3">Okayama-7 / 130 / ATCC MYA-4618 / FGSC 9003</strain>
    </source>
</reference>
<dbReference type="Proteomes" id="UP000001861">
    <property type="component" value="Unassembled WGS sequence"/>
</dbReference>
<keyword evidence="3" id="KW-1185">Reference proteome</keyword>
<evidence type="ECO:0000256" key="1">
    <source>
        <dbReference type="SAM" id="MobiDB-lite"/>
    </source>
</evidence>
<accession>A8PFG3</accession>